<dbReference type="NCBIfam" id="TIGR00277">
    <property type="entry name" value="HDIG"/>
    <property type="match status" value="1"/>
</dbReference>
<dbReference type="Pfam" id="PF13487">
    <property type="entry name" value="HD_5"/>
    <property type="match status" value="1"/>
</dbReference>
<feature type="domain" description="PAS" evidence="1">
    <location>
        <begin position="52"/>
        <end position="96"/>
    </location>
</feature>
<dbReference type="InterPro" id="IPR035965">
    <property type="entry name" value="PAS-like_dom_sf"/>
</dbReference>
<dbReference type="EMBL" id="JABRWJ010000010">
    <property type="protein sequence ID" value="NRF71104.1"/>
    <property type="molecule type" value="Genomic_DNA"/>
</dbReference>
<dbReference type="PROSITE" id="PS51831">
    <property type="entry name" value="HD"/>
    <property type="match status" value="1"/>
</dbReference>
<accession>A0ABX2EQZ6</accession>
<dbReference type="Pfam" id="PF13426">
    <property type="entry name" value="PAS_9"/>
    <property type="match status" value="1"/>
</dbReference>
<dbReference type="SUPFAM" id="SSF109604">
    <property type="entry name" value="HD-domain/PDEase-like"/>
    <property type="match status" value="1"/>
</dbReference>
<evidence type="ECO:0000313" key="4">
    <source>
        <dbReference type="EMBL" id="NRF71104.1"/>
    </source>
</evidence>
<dbReference type="Gene3D" id="3.30.450.20">
    <property type="entry name" value="PAS domain"/>
    <property type="match status" value="2"/>
</dbReference>
<evidence type="ECO:0000259" key="1">
    <source>
        <dbReference type="PROSITE" id="PS50112"/>
    </source>
</evidence>
<proteinExistence type="predicted"/>
<protein>
    <submittedName>
        <fullName evidence="4">PAS domain S-box protein</fullName>
    </submittedName>
</protein>
<reference evidence="4 5" key="1">
    <citation type="submission" date="2020-05" db="EMBL/GenBank/DDBJ databases">
        <title>Aquincola sp. isolate from soil.</title>
        <authorList>
            <person name="Han J."/>
            <person name="Kim D.-U."/>
        </authorList>
    </citation>
    <scope>NUCLEOTIDE SEQUENCE [LARGE SCALE GENOMIC DNA]</scope>
    <source>
        <strain evidence="4 5">S2</strain>
    </source>
</reference>
<dbReference type="PANTHER" id="PTHR43155">
    <property type="entry name" value="CYCLIC DI-GMP PHOSPHODIESTERASE PA4108-RELATED"/>
    <property type="match status" value="1"/>
</dbReference>
<dbReference type="RefSeq" id="WP_173131604.1">
    <property type="nucleotide sequence ID" value="NZ_JABRWJ010000010.1"/>
</dbReference>
<dbReference type="Pfam" id="PF08448">
    <property type="entry name" value="PAS_4"/>
    <property type="match status" value="1"/>
</dbReference>
<dbReference type="Gene3D" id="1.10.3210.10">
    <property type="entry name" value="Hypothetical protein af1432"/>
    <property type="match status" value="1"/>
</dbReference>
<dbReference type="CDD" id="cd00077">
    <property type="entry name" value="HDc"/>
    <property type="match status" value="1"/>
</dbReference>
<dbReference type="InterPro" id="IPR029016">
    <property type="entry name" value="GAF-like_dom_sf"/>
</dbReference>
<evidence type="ECO:0000313" key="5">
    <source>
        <dbReference type="Proteomes" id="UP000737171"/>
    </source>
</evidence>
<dbReference type="SMART" id="SM00091">
    <property type="entry name" value="PAS"/>
    <property type="match status" value="2"/>
</dbReference>
<dbReference type="SUPFAM" id="SSF55785">
    <property type="entry name" value="PYP-like sensor domain (PAS domain)"/>
    <property type="match status" value="2"/>
</dbReference>
<dbReference type="Pfam" id="PF13185">
    <property type="entry name" value="GAF_2"/>
    <property type="match status" value="1"/>
</dbReference>
<dbReference type="Proteomes" id="UP000737171">
    <property type="component" value="Unassembled WGS sequence"/>
</dbReference>
<comment type="caution">
    <text evidence="4">The sequence shown here is derived from an EMBL/GenBank/DDBJ whole genome shotgun (WGS) entry which is preliminary data.</text>
</comment>
<dbReference type="InterPro" id="IPR013656">
    <property type="entry name" value="PAS_4"/>
</dbReference>
<feature type="domain" description="PAS" evidence="1">
    <location>
        <begin position="200"/>
        <end position="253"/>
    </location>
</feature>
<dbReference type="NCBIfam" id="TIGR00229">
    <property type="entry name" value="sensory_box"/>
    <property type="match status" value="1"/>
</dbReference>
<name>A0ABX2EQZ6_9BURK</name>
<dbReference type="CDD" id="cd00130">
    <property type="entry name" value="PAS"/>
    <property type="match status" value="2"/>
</dbReference>
<dbReference type="InterPro" id="IPR000014">
    <property type="entry name" value="PAS"/>
</dbReference>
<feature type="domain" description="HD" evidence="2">
    <location>
        <begin position="537"/>
        <end position="659"/>
    </location>
</feature>
<evidence type="ECO:0000259" key="2">
    <source>
        <dbReference type="PROSITE" id="PS51831"/>
    </source>
</evidence>
<feature type="domain" description="HD-GYP" evidence="3">
    <location>
        <begin position="515"/>
        <end position="708"/>
    </location>
</feature>
<gene>
    <name evidence="4" type="ORF">HLB44_29320</name>
</gene>
<dbReference type="PROSITE" id="PS50112">
    <property type="entry name" value="PAS"/>
    <property type="match status" value="2"/>
</dbReference>
<dbReference type="PROSITE" id="PS51832">
    <property type="entry name" value="HD_GYP"/>
    <property type="match status" value="1"/>
</dbReference>
<dbReference type="SMART" id="SM00471">
    <property type="entry name" value="HDc"/>
    <property type="match status" value="1"/>
</dbReference>
<dbReference type="SUPFAM" id="SSF55781">
    <property type="entry name" value="GAF domain-like"/>
    <property type="match status" value="1"/>
</dbReference>
<organism evidence="4 5">
    <name type="scientific">Pseudaquabacterium terrae</name>
    <dbReference type="NCBI Taxonomy" id="2732868"/>
    <lineage>
        <taxon>Bacteria</taxon>
        <taxon>Pseudomonadati</taxon>
        <taxon>Pseudomonadota</taxon>
        <taxon>Betaproteobacteria</taxon>
        <taxon>Burkholderiales</taxon>
        <taxon>Sphaerotilaceae</taxon>
        <taxon>Pseudaquabacterium</taxon>
    </lineage>
</organism>
<dbReference type="InterPro" id="IPR037522">
    <property type="entry name" value="HD_GYP_dom"/>
</dbReference>
<sequence>MRAEPDLVSENAALRERLDEAEAVLAALRSGSVDALVTGAPGAHNVFTLEGAETPYRAFVEAMHEGAATVDASGCLLYANEALARLLERPLKTVIGTLAREMAVACDRAALDALLRPDAAAGVPQQIDLAGGDGSGRPALVTATPLGGTEGRVALVVSDLRERERGALARSQLEQSERSRRALLSLLEDQLRVEQSLRAGEQTFQAITGATMDAVILMDGTGRITFWNASAERMLGYTAEEAVGAELHRLVVPARYYDAFAGGFARFVGDGGGAVIGHVVEMHALRKGGEELPVELAISAVRLHGRWCAAGFVRDISERLARQHAIERANRALRTLSAGNEALVRAADEDGLIAQMTRILCDIGGYPMAFVGYALDDAPCSIEPRGCTGIDPAALAAGPLTWRDDAHGQHGLARALRLGRTQLMRAGEAVQGPPCGPRVFQHWPGLLALPLRLAAGERPLAAVVIAAADDESFDAAEVQLLEELAANLAYGVSNLRARAAQRIDIAERRRAQETLHAALVSTIDAIAATVEMRDPYTAGHQRRVAALAAAIAREMGLAEPAVEGIHFGALIHDLGKVQVPAELLSKPTRLSKLEFELIKTHAQAGYEIVKDIRFPWPVAEMVHQHHERIDGSGYPQGLKGDAIALEARILAVADMVEAMSSHRPYRAGLGIEAALAEVEARRGSWLDPQAVDACLRVFRTHGFSWDKS</sequence>
<dbReference type="PANTHER" id="PTHR43155:SF2">
    <property type="entry name" value="CYCLIC DI-GMP PHOSPHODIESTERASE PA4108"/>
    <property type="match status" value="1"/>
</dbReference>
<dbReference type="InterPro" id="IPR006674">
    <property type="entry name" value="HD_domain"/>
</dbReference>
<evidence type="ECO:0000259" key="3">
    <source>
        <dbReference type="PROSITE" id="PS51832"/>
    </source>
</evidence>
<dbReference type="InterPro" id="IPR003018">
    <property type="entry name" value="GAF"/>
</dbReference>
<dbReference type="InterPro" id="IPR006675">
    <property type="entry name" value="HDIG_dom"/>
</dbReference>
<dbReference type="Gene3D" id="3.30.450.40">
    <property type="match status" value="1"/>
</dbReference>
<keyword evidence="5" id="KW-1185">Reference proteome</keyword>
<dbReference type="InterPro" id="IPR003607">
    <property type="entry name" value="HD/PDEase_dom"/>
</dbReference>